<evidence type="ECO:0000313" key="4">
    <source>
        <dbReference type="Proteomes" id="UP000010816"/>
    </source>
</evidence>
<dbReference type="SUPFAM" id="SSF52096">
    <property type="entry name" value="ClpP/crotonase"/>
    <property type="match status" value="1"/>
</dbReference>
<dbReference type="GO" id="GO:0006635">
    <property type="term" value="P:fatty acid beta-oxidation"/>
    <property type="evidence" value="ECO:0007669"/>
    <property type="project" value="TreeGrafter"/>
</dbReference>
<dbReference type="STRING" id="765912.Thimo_0956"/>
<dbReference type="Pfam" id="PF00378">
    <property type="entry name" value="ECH_1"/>
    <property type="match status" value="1"/>
</dbReference>
<dbReference type="PROSITE" id="PS00166">
    <property type="entry name" value="ENOYL_COA_HYDRATASE"/>
    <property type="match status" value="1"/>
</dbReference>
<keyword evidence="4" id="KW-1185">Reference proteome</keyword>
<dbReference type="HOGENOM" id="CLU_955203_0_0_6"/>
<evidence type="ECO:0000256" key="1">
    <source>
        <dbReference type="ARBA" id="ARBA00005254"/>
    </source>
</evidence>
<dbReference type="PANTHER" id="PTHR11941:SF54">
    <property type="entry name" value="ENOYL-COA HYDRATASE, MITOCHONDRIAL"/>
    <property type="match status" value="1"/>
</dbReference>
<dbReference type="Gene3D" id="6.20.390.30">
    <property type="match status" value="1"/>
</dbReference>
<dbReference type="InterPro" id="IPR001753">
    <property type="entry name" value="Enoyl-CoA_hydra/iso"/>
</dbReference>
<dbReference type="EMBL" id="CP003051">
    <property type="protein sequence ID" value="AGA89782.1"/>
    <property type="molecule type" value="Genomic_DNA"/>
</dbReference>
<evidence type="ECO:0000313" key="3">
    <source>
        <dbReference type="EMBL" id="AGA89782.1"/>
    </source>
</evidence>
<dbReference type="AlphaFoldDB" id="L0GVC4"/>
<dbReference type="Gene3D" id="3.90.226.10">
    <property type="entry name" value="2-enoyl-CoA Hydratase, Chain A, domain 1"/>
    <property type="match status" value="1"/>
</dbReference>
<dbReference type="OrthoDB" id="9802362at2"/>
<gene>
    <name evidence="3" type="ORF">Thimo_0956</name>
</gene>
<dbReference type="Proteomes" id="UP000010816">
    <property type="component" value="Chromosome"/>
</dbReference>
<dbReference type="KEGG" id="tmb:Thimo_0956"/>
<dbReference type="PANTHER" id="PTHR11941">
    <property type="entry name" value="ENOYL-COA HYDRATASE-RELATED"/>
    <property type="match status" value="1"/>
</dbReference>
<comment type="similarity">
    <text evidence="1 2">Belongs to the enoyl-CoA hydratase/isomerase family.</text>
</comment>
<dbReference type="RefSeq" id="WP_015279927.1">
    <property type="nucleotide sequence ID" value="NC_019940.1"/>
</dbReference>
<dbReference type="PATRIC" id="fig|765912.4.peg.929"/>
<protein>
    <submittedName>
        <fullName evidence="3">Enoyl-CoA hydratase/carnithine racemase</fullName>
    </submittedName>
</protein>
<proteinExistence type="inferred from homology"/>
<evidence type="ECO:0000256" key="2">
    <source>
        <dbReference type="RuleBase" id="RU003707"/>
    </source>
</evidence>
<sequence>MNAQPSIANVDFISRNFDQLATHLDRKYETAWCYMQPTARPCFSTQLLKDLIGWCRFMEQNADQLGLRYHVIASNISGVYNFGGDLELFGRHVAQGDREGLRQYGIACIDPLFANIRHFSQDVTTLSLVQGDALGGGFETALSSDILIAERQARMGFPEVLFNLFPGMGAYSLLARRLDAKRAEQIILSGKIYTAEELHAMGLVDILVDDGEGEAAVYDYIKRENRARNGFRGLRKVRDYMNPITYQELLDIVDIWVDTAMQLDRRDLRMMERLVTRQHQQVGAAA</sequence>
<reference evidence="3 4" key="1">
    <citation type="submission" date="2011-09" db="EMBL/GenBank/DDBJ databases">
        <title>Complete sequence of chromosome of Thioflavicoccus mobilis 8321.</title>
        <authorList>
            <consortium name="US DOE Joint Genome Institute"/>
            <person name="Lucas S."/>
            <person name="Han J."/>
            <person name="Lapidus A."/>
            <person name="Cheng J.-F."/>
            <person name="Goodwin L."/>
            <person name="Pitluck S."/>
            <person name="Peters L."/>
            <person name="Ovchinnikova G."/>
            <person name="Lu M."/>
            <person name="Detter J.C."/>
            <person name="Han C."/>
            <person name="Tapia R."/>
            <person name="Land M."/>
            <person name="Hauser L."/>
            <person name="Kyrpides N."/>
            <person name="Ivanova N."/>
            <person name="Pagani I."/>
            <person name="Vogl K."/>
            <person name="Liu Z."/>
            <person name="Imhoff J."/>
            <person name="Thiel V."/>
            <person name="Frigaard N.-U."/>
            <person name="Bryant D."/>
            <person name="Woyke T."/>
        </authorList>
    </citation>
    <scope>NUCLEOTIDE SEQUENCE [LARGE SCALE GENOMIC DNA]</scope>
    <source>
        <strain evidence="3 4">8321</strain>
    </source>
</reference>
<dbReference type="GO" id="GO:0003824">
    <property type="term" value="F:catalytic activity"/>
    <property type="evidence" value="ECO:0007669"/>
    <property type="project" value="InterPro"/>
</dbReference>
<accession>L0GVC4</accession>
<organism evidence="3 4">
    <name type="scientific">Thioflavicoccus mobilis 8321</name>
    <dbReference type="NCBI Taxonomy" id="765912"/>
    <lineage>
        <taxon>Bacteria</taxon>
        <taxon>Pseudomonadati</taxon>
        <taxon>Pseudomonadota</taxon>
        <taxon>Gammaproteobacteria</taxon>
        <taxon>Chromatiales</taxon>
        <taxon>Chromatiaceae</taxon>
        <taxon>Thioflavicoccus</taxon>
    </lineage>
</organism>
<dbReference type="InterPro" id="IPR018376">
    <property type="entry name" value="Enoyl-CoA_hyd/isom_CS"/>
</dbReference>
<dbReference type="InterPro" id="IPR029045">
    <property type="entry name" value="ClpP/crotonase-like_dom_sf"/>
</dbReference>
<dbReference type="NCBIfam" id="NF006452">
    <property type="entry name" value="PRK08788.1"/>
    <property type="match status" value="1"/>
</dbReference>
<name>L0GVC4_9GAMM</name>
<dbReference type="eggNOG" id="COG1024">
    <property type="taxonomic scope" value="Bacteria"/>
</dbReference>
<dbReference type="CDD" id="cd06558">
    <property type="entry name" value="crotonase-like"/>
    <property type="match status" value="1"/>
</dbReference>